<evidence type="ECO:0000313" key="1">
    <source>
        <dbReference type="EMBL" id="KAI6657041.1"/>
    </source>
</evidence>
<proteinExistence type="predicted"/>
<organism evidence="1 2">
    <name type="scientific">Oopsacas minuta</name>
    <dbReference type="NCBI Taxonomy" id="111878"/>
    <lineage>
        <taxon>Eukaryota</taxon>
        <taxon>Metazoa</taxon>
        <taxon>Porifera</taxon>
        <taxon>Hexactinellida</taxon>
        <taxon>Hexasterophora</taxon>
        <taxon>Lyssacinosida</taxon>
        <taxon>Leucopsacidae</taxon>
        <taxon>Oopsacas</taxon>
    </lineage>
</organism>
<dbReference type="EMBL" id="JAKMXF010000125">
    <property type="protein sequence ID" value="KAI6657041.1"/>
    <property type="molecule type" value="Genomic_DNA"/>
</dbReference>
<evidence type="ECO:0000313" key="2">
    <source>
        <dbReference type="Proteomes" id="UP001165289"/>
    </source>
</evidence>
<dbReference type="AlphaFoldDB" id="A0AAV7K9P8"/>
<keyword evidence="2" id="KW-1185">Reference proteome</keyword>
<gene>
    <name evidence="1" type="ORF">LOD99_11213</name>
</gene>
<name>A0AAV7K9P8_9METZ</name>
<protein>
    <submittedName>
        <fullName evidence="1">Zinc finger MYM-type protein 1-like</fullName>
    </submittedName>
</protein>
<sequence>MDNIKDLIDTLRQIRSADRFKELFAEASLVVTILDIELAKPLLASRSVCRAAVGGTDQYVEQYFRINVLYPAIDSIVTDLELRFGGRKRRVVELARLIPAYILKNSEDNWLCGTSHLGL</sequence>
<dbReference type="Proteomes" id="UP001165289">
    <property type="component" value="Unassembled WGS sequence"/>
</dbReference>
<comment type="caution">
    <text evidence="1">The sequence shown here is derived from an EMBL/GenBank/DDBJ whole genome shotgun (WGS) entry which is preliminary data.</text>
</comment>
<reference evidence="1 2" key="1">
    <citation type="journal article" date="2023" name="BMC Biol.">
        <title>The compact genome of the sponge Oopsacas minuta (Hexactinellida) is lacking key metazoan core genes.</title>
        <authorList>
            <person name="Santini S."/>
            <person name="Schenkelaars Q."/>
            <person name="Jourda C."/>
            <person name="Duchesne M."/>
            <person name="Belahbib H."/>
            <person name="Rocher C."/>
            <person name="Selva M."/>
            <person name="Riesgo A."/>
            <person name="Vervoort M."/>
            <person name="Leys S.P."/>
            <person name="Kodjabachian L."/>
            <person name="Le Bivic A."/>
            <person name="Borchiellini C."/>
            <person name="Claverie J.M."/>
            <person name="Renard E."/>
        </authorList>
    </citation>
    <scope>NUCLEOTIDE SEQUENCE [LARGE SCALE GENOMIC DNA]</scope>
    <source>
        <strain evidence="1">SPO-2</strain>
    </source>
</reference>
<accession>A0AAV7K9P8</accession>